<keyword evidence="3" id="KW-1185">Reference proteome</keyword>
<evidence type="ECO:0000313" key="2">
    <source>
        <dbReference type="EMBL" id="NGY06660.1"/>
    </source>
</evidence>
<proteinExistence type="predicted"/>
<reference evidence="2 3" key="1">
    <citation type="journal article" date="2014" name="Int. J. Syst. Evol. Microbiol.">
        <title>Solimonas terrae sp. nov., isolated from soil.</title>
        <authorList>
            <person name="Kim S.J."/>
            <person name="Moon J.Y."/>
            <person name="Weon H.Y."/>
            <person name="Ahn J.H."/>
            <person name="Chen W.M."/>
            <person name="Kwon S.W."/>
        </authorList>
    </citation>
    <scope>NUCLEOTIDE SEQUENCE [LARGE SCALE GENOMIC DNA]</scope>
    <source>
        <strain evidence="2 3">KIS83-12</strain>
    </source>
</reference>
<sequence>MNMQGWLSTGLLVLCVLHGAAALAAGANGSSRVQCWTDKNGQRACGDSVPPEYVHQQREIFDDQGRVRQIKPREKTAAEIAAEEAAAKEADAAAQRAQKQRDYDRFLLSTYNSDKEIERARDERVAMVDGRQKLTEKAIADNEKAIAQQQSRIDNVRKSGKTPGEVLTKKLAELQQTLADNKTALGNYATEKQQISDKYNADLARYRELNKPPTTP</sequence>
<accession>A0A6M2BWE1</accession>
<name>A0A6M2BWE1_9GAMM</name>
<gene>
    <name evidence="2" type="ORF">G7Y85_17950</name>
</gene>
<evidence type="ECO:0008006" key="4">
    <source>
        <dbReference type="Google" id="ProtNLM"/>
    </source>
</evidence>
<evidence type="ECO:0000313" key="3">
    <source>
        <dbReference type="Proteomes" id="UP000472676"/>
    </source>
</evidence>
<evidence type="ECO:0000256" key="1">
    <source>
        <dbReference type="SAM" id="SignalP"/>
    </source>
</evidence>
<dbReference type="AlphaFoldDB" id="A0A6M2BWE1"/>
<feature type="chain" id="PRO_5026900215" description="DUF4124 domain-containing protein" evidence="1">
    <location>
        <begin position="25"/>
        <end position="216"/>
    </location>
</feature>
<feature type="signal peptide" evidence="1">
    <location>
        <begin position="1"/>
        <end position="24"/>
    </location>
</feature>
<comment type="caution">
    <text evidence="2">The sequence shown here is derived from an EMBL/GenBank/DDBJ whole genome shotgun (WGS) entry which is preliminary data.</text>
</comment>
<dbReference type="RefSeq" id="WP_166260693.1">
    <property type="nucleotide sequence ID" value="NZ_JAAMOW010000010.1"/>
</dbReference>
<organism evidence="2 3">
    <name type="scientific">Solimonas terrae</name>
    <dbReference type="NCBI Taxonomy" id="1396819"/>
    <lineage>
        <taxon>Bacteria</taxon>
        <taxon>Pseudomonadati</taxon>
        <taxon>Pseudomonadota</taxon>
        <taxon>Gammaproteobacteria</taxon>
        <taxon>Nevskiales</taxon>
        <taxon>Nevskiaceae</taxon>
        <taxon>Solimonas</taxon>
    </lineage>
</organism>
<protein>
    <recommendedName>
        <fullName evidence="4">DUF4124 domain-containing protein</fullName>
    </recommendedName>
</protein>
<dbReference type="EMBL" id="JAAMOW010000010">
    <property type="protein sequence ID" value="NGY06660.1"/>
    <property type="molecule type" value="Genomic_DNA"/>
</dbReference>
<dbReference type="Proteomes" id="UP000472676">
    <property type="component" value="Unassembled WGS sequence"/>
</dbReference>
<keyword evidence="1" id="KW-0732">Signal</keyword>